<dbReference type="PANTHER" id="PTHR11910">
    <property type="entry name" value="ATP SYNTHASE DELTA CHAIN"/>
    <property type="match status" value="1"/>
</dbReference>
<evidence type="ECO:0000256" key="7">
    <source>
        <dbReference type="HAMAP-Rule" id="MF_01416"/>
    </source>
</evidence>
<dbReference type="GO" id="GO:0005886">
    <property type="term" value="C:plasma membrane"/>
    <property type="evidence" value="ECO:0007669"/>
    <property type="project" value="UniProtKB-SubCell"/>
</dbReference>
<evidence type="ECO:0000313" key="9">
    <source>
        <dbReference type="Proteomes" id="UP000184295"/>
    </source>
</evidence>
<keyword evidence="3 7" id="KW-0375">Hydrogen ion transport</keyword>
<keyword evidence="7" id="KW-0139">CF(1)</keyword>
<comment type="function">
    <text evidence="7">F(1)F(0) ATP synthase produces ATP from ADP in the presence of a proton or sodium gradient. F-type ATPases consist of two structural domains, F(1) containing the extramembraneous catalytic core and F(0) containing the membrane proton channel, linked together by a central stalk and a peripheral stalk. During catalysis, ATP synthesis in the catalytic domain of F(1) is coupled via a rotary mechanism of the central stalk subunits to proton translocation.</text>
</comment>
<evidence type="ECO:0000256" key="1">
    <source>
        <dbReference type="ARBA" id="ARBA00004370"/>
    </source>
</evidence>
<organism evidence="8 9">
    <name type="scientific">Ferrithrix thermotolerans DSM 19514</name>
    <dbReference type="NCBI Taxonomy" id="1121881"/>
    <lineage>
        <taxon>Bacteria</taxon>
        <taxon>Bacillati</taxon>
        <taxon>Actinomycetota</taxon>
        <taxon>Acidimicrobiia</taxon>
        <taxon>Acidimicrobiales</taxon>
        <taxon>Acidimicrobiaceae</taxon>
        <taxon>Ferrithrix</taxon>
    </lineage>
</organism>
<dbReference type="AlphaFoldDB" id="A0A1M4VA58"/>
<protein>
    <recommendedName>
        <fullName evidence="7">ATP synthase subunit delta</fullName>
    </recommendedName>
    <alternativeName>
        <fullName evidence="7">ATP synthase F(1) sector subunit delta</fullName>
    </alternativeName>
    <alternativeName>
        <fullName evidence="7">F-type ATPase subunit delta</fullName>
        <shortName evidence="7">F-ATPase subunit delta</shortName>
    </alternativeName>
</protein>
<gene>
    <name evidence="7" type="primary">atpH</name>
    <name evidence="8" type="ORF">SAMN02745225_01244</name>
</gene>
<dbReference type="GO" id="GO:0045259">
    <property type="term" value="C:proton-transporting ATP synthase complex"/>
    <property type="evidence" value="ECO:0007669"/>
    <property type="project" value="UniProtKB-KW"/>
</dbReference>
<keyword evidence="4 7" id="KW-0406">Ion transport</keyword>
<dbReference type="HAMAP" id="MF_01416">
    <property type="entry name" value="ATP_synth_delta_bact"/>
    <property type="match status" value="1"/>
</dbReference>
<dbReference type="OrthoDB" id="5242917at2"/>
<evidence type="ECO:0000256" key="6">
    <source>
        <dbReference type="ARBA" id="ARBA00023310"/>
    </source>
</evidence>
<keyword evidence="2 7" id="KW-0813">Transport</keyword>
<dbReference type="PRINTS" id="PR00125">
    <property type="entry name" value="ATPASEDELTA"/>
</dbReference>
<comment type="function">
    <text evidence="7">This protein is part of the stalk that links CF(0) to CF(1). It either transmits conformational changes from CF(0) to CF(1) or is implicated in proton conduction.</text>
</comment>
<comment type="similarity">
    <text evidence="7">Belongs to the ATPase delta chain family.</text>
</comment>
<dbReference type="Pfam" id="PF00213">
    <property type="entry name" value="OSCP"/>
    <property type="match status" value="1"/>
</dbReference>
<accession>A0A1M4VA58</accession>
<dbReference type="GO" id="GO:0046933">
    <property type="term" value="F:proton-transporting ATP synthase activity, rotational mechanism"/>
    <property type="evidence" value="ECO:0007669"/>
    <property type="project" value="UniProtKB-UniRule"/>
</dbReference>
<evidence type="ECO:0000256" key="2">
    <source>
        <dbReference type="ARBA" id="ARBA00022448"/>
    </source>
</evidence>
<keyword evidence="9" id="KW-1185">Reference proteome</keyword>
<dbReference type="InterPro" id="IPR000711">
    <property type="entry name" value="ATPase_OSCP/dsu"/>
</dbReference>
<evidence type="ECO:0000256" key="4">
    <source>
        <dbReference type="ARBA" id="ARBA00023065"/>
    </source>
</evidence>
<proteinExistence type="inferred from homology"/>
<evidence type="ECO:0000256" key="3">
    <source>
        <dbReference type="ARBA" id="ARBA00022781"/>
    </source>
</evidence>
<reference evidence="9" key="1">
    <citation type="submission" date="2016-11" db="EMBL/GenBank/DDBJ databases">
        <authorList>
            <person name="Varghese N."/>
            <person name="Submissions S."/>
        </authorList>
    </citation>
    <scope>NUCLEOTIDE SEQUENCE [LARGE SCALE GENOMIC DNA]</scope>
    <source>
        <strain evidence="9">DSM 19514</strain>
    </source>
</reference>
<evidence type="ECO:0000256" key="5">
    <source>
        <dbReference type="ARBA" id="ARBA00023136"/>
    </source>
</evidence>
<dbReference type="RefSeq" id="WP_072790053.1">
    <property type="nucleotide sequence ID" value="NZ_FQUL01000015.1"/>
</dbReference>
<name>A0A1M4VA58_9ACTN</name>
<comment type="subcellular location">
    <subcellularLocation>
        <location evidence="7">Cell membrane</location>
        <topology evidence="7">Peripheral membrane protein</topology>
    </subcellularLocation>
    <subcellularLocation>
        <location evidence="1">Membrane</location>
    </subcellularLocation>
</comment>
<sequence>MREWILGYALGVRAIAQSTEVLGTVRGDVDSAVSVIESSDELLSVLSDASYQPADRASLVRDIFAGRVRSALAVELLAEAVREEVPGDLKHTLRDLPPIFSSEFQPDKIGFSSTRKRVEGYALARVRLGGDAVDLERCENDIFAVARTIEKIGSLRRILSGVGSNALLRSQLVTDLFERRVCQVALELLNFAVQTSRVRDIVELLDDLVALLSAERGKTIADVRSARELSESAKSSLLDVLQGITARNLELRDRVQPDLVAGVVALVGDTLFDVSARRRLEEVRSLVADAVH</sequence>
<keyword evidence="7" id="KW-1003">Cell membrane</keyword>
<dbReference type="NCBIfam" id="TIGR01145">
    <property type="entry name" value="ATP_synt_delta"/>
    <property type="match status" value="1"/>
</dbReference>
<dbReference type="EMBL" id="FQUL01000015">
    <property type="protein sequence ID" value="SHE65881.1"/>
    <property type="molecule type" value="Genomic_DNA"/>
</dbReference>
<dbReference type="STRING" id="1121881.SAMN02745225_01244"/>
<keyword evidence="5 7" id="KW-0472">Membrane</keyword>
<dbReference type="Proteomes" id="UP000184295">
    <property type="component" value="Unassembled WGS sequence"/>
</dbReference>
<evidence type="ECO:0000313" key="8">
    <source>
        <dbReference type="EMBL" id="SHE65881.1"/>
    </source>
</evidence>
<keyword evidence="6 7" id="KW-0066">ATP synthesis</keyword>